<evidence type="ECO:0000256" key="5">
    <source>
        <dbReference type="ARBA" id="ARBA00022777"/>
    </source>
</evidence>
<keyword evidence="6 7" id="KW-0067">ATP-binding</keyword>
<dbReference type="PROSITE" id="PS00108">
    <property type="entry name" value="PROTEIN_KINASE_ST"/>
    <property type="match status" value="1"/>
</dbReference>
<keyword evidence="3" id="KW-0808">Transferase</keyword>
<evidence type="ECO:0000256" key="8">
    <source>
        <dbReference type="RuleBase" id="RU000304"/>
    </source>
</evidence>
<evidence type="ECO:0000256" key="4">
    <source>
        <dbReference type="ARBA" id="ARBA00022741"/>
    </source>
</evidence>
<dbReference type="InterPro" id="IPR008271">
    <property type="entry name" value="Ser/Thr_kinase_AS"/>
</dbReference>
<evidence type="ECO:0000259" key="9">
    <source>
        <dbReference type="PROSITE" id="PS50011"/>
    </source>
</evidence>
<protein>
    <submittedName>
        <fullName evidence="10">Cell division protein kinase</fullName>
    </submittedName>
</protein>
<keyword evidence="10" id="KW-0132">Cell division</keyword>
<dbReference type="InterPro" id="IPR017441">
    <property type="entry name" value="Protein_kinase_ATP_BS"/>
</dbReference>
<keyword evidence="5 10" id="KW-0418">Kinase</keyword>
<dbReference type="PANTHER" id="PTHR24056">
    <property type="entry name" value="CELL DIVISION PROTEIN KINASE"/>
    <property type="match status" value="1"/>
</dbReference>
<name>A0ABQ7HZ69_9MICR</name>
<evidence type="ECO:0000313" key="11">
    <source>
        <dbReference type="Proteomes" id="UP001516464"/>
    </source>
</evidence>
<keyword evidence="10" id="KW-0131">Cell cycle</keyword>
<comment type="caution">
    <text evidence="10">The sequence shown here is derived from an EMBL/GenBank/DDBJ whole genome shotgun (WGS) entry which is preliminary data.</text>
</comment>
<sequence>MEAFDNVKLIGEGTYGKVYRGVDKKLGKTVAIKRVGIDKESGFPFTTIREIKMLKKLNSPNIVGLNDIYVDNDELYIVMEFLPFDLTGLIYRGYKFTEPQIKSLTCQLIKATKYIHSFGMIHRDIKASNILINQEGLLKLADFGLTREMSNNMTNRVCTLWYRAPELLLGSTSYDTKVDSWSIGCVIVEMRTGKAPFRANDEINQIKVIFEKLGAPQEEYKWSRLLNANKYIKREEWDKIIYDNFGKYFDDEMLLMVGEFLRLSPRERISAANSLKLGILTEYKDALIPINMPHSHEYYTKHMRNKADN</sequence>
<dbReference type="SMART" id="SM00220">
    <property type="entry name" value="S_TKc"/>
    <property type="match status" value="1"/>
</dbReference>
<proteinExistence type="inferred from homology"/>
<dbReference type="EMBL" id="SBIQ01000086">
    <property type="protein sequence ID" value="KAF7683452.1"/>
    <property type="molecule type" value="Genomic_DNA"/>
</dbReference>
<dbReference type="InterPro" id="IPR000719">
    <property type="entry name" value="Prot_kinase_dom"/>
</dbReference>
<accession>A0ABQ7HZ69</accession>
<evidence type="ECO:0000256" key="3">
    <source>
        <dbReference type="ARBA" id="ARBA00022679"/>
    </source>
</evidence>
<feature type="domain" description="Protein kinase" evidence="9">
    <location>
        <begin position="4"/>
        <end position="299"/>
    </location>
</feature>
<dbReference type="InterPro" id="IPR011009">
    <property type="entry name" value="Kinase-like_dom_sf"/>
</dbReference>
<dbReference type="PROSITE" id="PS50011">
    <property type="entry name" value="PROTEIN_KINASE_DOM"/>
    <property type="match status" value="1"/>
</dbReference>
<dbReference type="GO" id="GO:0016301">
    <property type="term" value="F:kinase activity"/>
    <property type="evidence" value="ECO:0007669"/>
    <property type="project" value="UniProtKB-KW"/>
</dbReference>
<keyword evidence="4 7" id="KW-0547">Nucleotide-binding</keyword>
<dbReference type="PANTHER" id="PTHR24056:SF546">
    <property type="entry name" value="CYCLIN-DEPENDENT KINASE 12"/>
    <property type="match status" value="1"/>
</dbReference>
<dbReference type="Proteomes" id="UP001516464">
    <property type="component" value="Unassembled WGS sequence"/>
</dbReference>
<dbReference type="Gene3D" id="1.10.510.10">
    <property type="entry name" value="Transferase(Phosphotransferase) domain 1"/>
    <property type="match status" value="1"/>
</dbReference>
<reference evidence="10 11" key="1">
    <citation type="submission" date="2019-01" db="EMBL/GenBank/DDBJ databases">
        <title>Genomes sequencing and comparative genomics of infectious freshwater microsporidia, Cucumispora dikerogammari and Thelohania contejeani.</title>
        <authorList>
            <person name="Cormier A."/>
            <person name="Giraud I."/>
            <person name="Wattier R."/>
            <person name="Teixeira M."/>
            <person name="Grandjean F."/>
            <person name="Rigaud T."/>
            <person name="Cordaux R."/>
        </authorList>
    </citation>
    <scope>NUCLEOTIDE SEQUENCE [LARGE SCALE GENOMIC DNA]</scope>
    <source>
        <strain evidence="10">T1</strain>
        <tissue evidence="10">Spores</tissue>
    </source>
</reference>
<dbReference type="SUPFAM" id="SSF56112">
    <property type="entry name" value="Protein kinase-like (PK-like)"/>
    <property type="match status" value="1"/>
</dbReference>
<keyword evidence="11" id="KW-1185">Reference proteome</keyword>
<evidence type="ECO:0000256" key="7">
    <source>
        <dbReference type="PROSITE-ProRule" id="PRU10141"/>
    </source>
</evidence>
<evidence type="ECO:0000256" key="1">
    <source>
        <dbReference type="ARBA" id="ARBA00006485"/>
    </source>
</evidence>
<evidence type="ECO:0000256" key="2">
    <source>
        <dbReference type="ARBA" id="ARBA00022527"/>
    </source>
</evidence>
<keyword evidence="2 8" id="KW-0723">Serine/threonine-protein kinase</keyword>
<organism evidence="10 11">
    <name type="scientific">Astathelohania contejeani</name>
    <dbReference type="NCBI Taxonomy" id="164912"/>
    <lineage>
        <taxon>Eukaryota</taxon>
        <taxon>Fungi</taxon>
        <taxon>Fungi incertae sedis</taxon>
        <taxon>Microsporidia</taxon>
        <taxon>Astathelohaniidae</taxon>
        <taxon>Astathelohania</taxon>
    </lineage>
</organism>
<dbReference type="PROSITE" id="PS00107">
    <property type="entry name" value="PROTEIN_KINASE_ATP"/>
    <property type="match status" value="1"/>
</dbReference>
<evidence type="ECO:0000313" key="10">
    <source>
        <dbReference type="EMBL" id="KAF7683452.1"/>
    </source>
</evidence>
<dbReference type="Gene3D" id="3.30.200.20">
    <property type="entry name" value="Phosphorylase Kinase, domain 1"/>
    <property type="match status" value="1"/>
</dbReference>
<dbReference type="Pfam" id="PF00069">
    <property type="entry name" value="Pkinase"/>
    <property type="match status" value="1"/>
</dbReference>
<feature type="binding site" evidence="7">
    <location>
        <position position="33"/>
    </location>
    <ligand>
        <name>ATP</name>
        <dbReference type="ChEBI" id="CHEBI:30616"/>
    </ligand>
</feature>
<evidence type="ECO:0000256" key="6">
    <source>
        <dbReference type="ARBA" id="ARBA00022840"/>
    </source>
</evidence>
<dbReference type="InterPro" id="IPR050108">
    <property type="entry name" value="CDK"/>
</dbReference>
<comment type="similarity">
    <text evidence="1">Belongs to the protein kinase superfamily. CMGC Ser/Thr protein kinase family. CDC2/CDKX subfamily.</text>
</comment>
<gene>
    <name evidence="10" type="ORF">TCON_1342</name>
</gene>
<dbReference type="GO" id="GO:0051301">
    <property type="term" value="P:cell division"/>
    <property type="evidence" value="ECO:0007669"/>
    <property type="project" value="UniProtKB-KW"/>
</dbReference>